<sequence length="158" mass="18908">MSNENNKTKNFIIKDQIQNYLDLEKWSLLRDIILAVFIYLFYINADFSISITVIKYYITLLIIRYLISITTIHKNKNDNTKYFQISGHLSLFMLLILLSIQVNLFNLNINKDMAWILIFSYALLNITVHKHYSSDILFTMLLVYYLYTSTYFKQLFIE</sequence>
<keyword evidence="1" id="KW-1133">Transmembrane helix</keyword>
<feature type="transmembrane region" description="Helical" evidence="1">
    <location>
        <begin position="49"/>
        <end position="67"/>
    </location>
</feature>
<evidence type="ECO:0000313" key="2">
    <source>
        <dbReference type="EMBL" id="QHS80658.1"/>
    </source>
</evidence>
<accession>A0A6C0ALJ0</accession>
<reference evidence="2" key="1">
    <citation type="journal article" date="2020" name="Nature">
        <title>Giant virus diversity and host interactions through global metagenomics.</title>
        <authorList>
            <person name="Schulz F."/>
            <person name="Roux S."/>
            <person name="Paez-Espino D."/>
            <person name="Jungbluth S."/>
            <person name="Walsh D.A."/>
            <person name="Denef V.J."/>
            <person name="McMahon K.D."/>
            <person name="Konstantinidis K.T."/>
            <person name="Eloe-Fadrosh E.A."/>
            <person name="Kyrpides N.C."/>
            <person name="Woyke T."/>
        </authorList>
    </citation>
    <scope>NUCLEOTIDE SEQUENCE</scope>
    <source>
        <strain evidence="2">GVMAG-S-1091796-13</strain>
    </source>
</reference>
<keyword evidence="1" id="KW-0472">Membrane</keyword>
<evidence type="ECO:0000256" key="1">
    <source>
        <dbReference type="SAM" id="Phobius"/>
    </source>
</evidence>
<name>A0A6C0ALJ0_9ZZZZ</name>
<feature type="transmembrane region" description="Helical" evidence="1">
    <location>
        <begin position="26"/>
        <end position="43"/>
    </location>
</feature>
<organism evidence="2">
    <name type="scientific">viral metagenome</name>
    <dbReference type="NCBI Taxonomy" id="1070528"/>
    <lineage>
        <taxon>unclassified sequences</taxon>
        <taxon>metagenomes</taxon>
        <taxon>organismal metagenomes</taxon>
    </lineage>
</organism>
<protein>
    <recommendedName>
        <fullName evidence="3">Sphingomyelin synthase-like domain-containing protein</fullName>
    </recommendedName>
</protein>
<evidence type="ECO:0008006" key="3">
    <source>
        <dbReference type="Google" id="ProtNLM"/>
    </source>
</evidence>
<proteinExistence type="predicted"/>
<dbReference type="EMBL" id="MN740715">
    <property type="protein sequence ID" value="QHS80658.1"/>
    <property type="molecule type" value="Genomic_DNA"/>
</dbReference>
<feature type="transmembrane region" description="Helical" evidence="1">
    <location>
        <begin position="136"/>
        <end position="157"/>
    </location>
</feature>
<dbReference type="AlphaFoldDB" id="A0A6C0ALJ0"/>
<keyword evidence="1" id="KW-0812">Transmembrane</keyword>
<feature type="transmembrane region" description="Helical" evidence="1">
    <location>
        <begin position="113"/>
        <end position="129"/>
    </location>
</feature>
<feature type="transmembrane region" description="Helical" evidence="1">
    <location>
        <begin position="88"/>
        <end position="107"/>
    </location>
</feature>
<dbReference type="EMBL" id="MN740714">
    <property type="protein sequence ID" value="QHS80602.1"/>
    <property type="molecule type" value="Genomic_DNA"/>
</dbReference>